<dbReference type="Proteomes" id="UP001156870">
    <property type="component" value="Unassembled WGS sequence"/>
</dbReference>
<evidence type="ECO:0000259" key="4">
    <source>
        <dbReference type="Pfam" id="PF00294"/>
    </source>
</evidence>
<evidence type="ECO:0000256" key="3">
    <source>
        <dbReference type="ARBA" id="ARBA00022777"/>
    </source>
</evidence>
<dbReference type="InterPro" id="IPR002173">
    <property type="entry name" value="Carboh/pur_kinase_PfkB_CS"/>
</dbReference>
<dbReference type="CDD" id="cd01168">
    <property type="entry name" value="adenosine_kinase"/>
    <property type="match status" value="1"/>
</dbReference>
<feature type="domain" description="Carbohydrate kinase PfkB" evidence="4">
    <location>
        <begin position="58"/>
        <end position="321"/>
    </location>
</feature>
<dbReference type="Pfam" id="PF00294">
    <property type="entry name" value="PfkB"/>
    <property type="match status" value="1"/>
</dbReference>
<sequence>MSTYHIYGIGNALVDTEIEVTDADLTQFSVDKGLMTLVDEARQHELVQLLSDHLVASKRASGGSACNTITAAAHFGAKTFYSCKVAKDENGAFFLNDLDSASVGYLPQFGEHEGITGKCLVMITPDAERTMNTFLGISETVGIDQLHVPAVAQSQYVYLEGYLCSSEPGKKAAITLKEEAEKAGVKTAITLSDPAMVKFFGDALREMIGTGVDLLFCNESEAMEFTQTESLDDAIDALKQYAKAFAITQGSKGATIFDGENRIQLPAHSVTAIDSNGAGDMFAGAFLYALTHGYSYEQAGKLACLSASTVVAHFGPRLPAPMHSELKKQVLG</sequence>
<dbReference type="RefSeq" id="WP_232595093.1">
    <property type="nucleotide sequence ID" value="NZ_BSPD01000092.1"/>
</dbReference>
<name>A0AA37T6U3_9GAMM</name>
<evidence type="ECO:0000313" key="5">
    <source>
        <dbReference type="EMBL" id="GLS27869.1"/>
    </source>
</evidence>
<dbReference type="PROSITE" id="PS00584">
    <property type="entry name" value="PFKB_KINASES_2"/>
    <property type="match status" value="1"/>
</dbReference>
<comment type="caution">
    <text evidence="5">The sequence shown here is derived from an EMBL/GenBank/DDBJ whole genome shotgun (WGS) entry which is preliminary data.</text>
</comment>
<dbReference type="AlphaFoldDB" id="A0AA37T6U3"/>
<keyword evidence="6" id="KW-1185">Reference proteome</keyword>
<gene>
    <name evidence="5" type="ORF">GCM10007877_35880</name>
</gene>
<dbReference type="InterPro" id="IPR011611">
    <property type="entry name" value="PfkB_dom"/>
</dbReference>
<dbReference type="EMBL" id="BSPD01000092">
    <property type="protein sequence ID" value="GLS27869.1"/>
    <property type="molecule type" value="Genomic_DNA"/>
</dbReference>
<accession>A0AA37T6U3</accession>
<keyword evidence="2" id="KW-0808">Transferase</keyword>
<dbReference type="InterPro" id="IPR029056">
    <property type="entry name" value="Ribokinase-like"/>
</dbReference>
<dbReference type="SUPFAM" id="SSF53613">
    <property type="entry name" value="Ribokinase-like"/>
    <property type="match status" value="1"/>
</dbReference>
<evidence type="ECO:0000256" key="2">
    <source>
        <dbReference type="ARBA" id="ARBA00022679"/>
    </source>
</evidence>
<organism evidence="5 6">
    <name type="scientific">Marinibactrum halimedae</name>
    <dbReference type="NCBI Taxonomy" id="1444977"/>
    <lineage>
        <taxon>Bacteria</taxon>
        <taxon>Pseudomonadati</taxon>
        <taxon>Pseudomonadota</taxon>
        <taxon>Gammaproteobacteria</taxon>
        <taxon>Cellvibrionales</taxon>
        <taxon>Cellvibrionaceae</taxon>
        <taxon>Marinibactrum</taxon>
    </lineage>
</organism>
<dbReference type="PANTHER" id="PTHR43320:SF3">
    <property type="entry name" value="CARBOHYDRATE KINASE PFKB DOMAIN-CONTAINING PROTEIN"/>
    <property type="match status" value="1"/>
</dbReference>
<comment type="similarity">
    <text evidence="1">Belongs to the carbohydrate kinase PfkB family.</text>
</comment>
<keyword evidence="3 5" id="KW-0418">Kinase</keyword>
<reference evidence="5 6" key="1">
    <citation type="journal article" date="2014" name="Int. J. Syst. Evol. Microbiol.">
        <title>Complete genome sequence of Corynebacterium casei LMG S-19264T (=DSM 44701T), isolated from a smear-ripened cheese.</title>
        <authorList>
            <consortium name="US DOE Joint Genome Institute (JGI-PGF)"/>
            <person name="Walter F."/>
            <person name="Albersmeier A."/>
            <person name="Kalinowski J."/>
            <person name="Ruckert C."/>
        </authorList>
    </citation>
    <scope>NUCLEOTIDE SEQUENCE [LARGE SCALE GENOMIC DNA]</scope>
    <source>
        <strain evidence="5 6">NBRC 110095</strain>
    </source>
</reference>
<dbReference type="Gene3D" id="3.40.1190.20">
    <property type="match status" value="1"/>
</dbReference>
<dbReference type="PANTHER" id="PTHR43320">
    <property type="entry name" value="SUGAR KINASE"/>
    <property type="match status" value="1"/>
</dbReference>
<evidence type="ECO:0000313" key="6">
    <source>
        <dbReference type="Proteomes" id="UP001156870"/>
    </source>
</evidence>
<dbReference type="GO" id="GO:0016301">
    <property type="term" value="F:kinase activity"/>
    <property type="evidence" value="ECO:0007669"/>
    <property type="project" value="UniProtKB-KW"/>
</dbReference>
<evidence type="ECO:0000256" key="1">
    <source>
        <dbReference type="ARBA" id="ARBA00010688"/>
    </source>
</evidence>
<dbReference type="InterPro" id="IPR052700">
    <property type="entry name" value="Carb_kinase_PfkB-like"/>
</dbReference>
<proteinExistence type="inferred from homology"/>
<protein>
    <submittedName>
        <fullName evidence="5">Adenosine kinase</fullName>
    </submittedName>
</protein>
<dbReference type="Gene3D" id="3.30.1110.10">
    <property type="match status" value="1"/>
</dbReference>